<evidence type="ECO:0000256" key="6">
    <source>
        <dbReference type="ARBA" id="ARBA00022967"/>
    </source>
</evidence>
<dbReference type="InterPro" id="IPR003593">
    <property type="entry name" value="AAA+_ATPase"/>
</dbReference>
<proteinExistence type="inferred from homology"/>
<keyword evidence="7 8" id="KW-0472">Membrane</keyword>
<comment type="caution">
    <text evidence="10">The sequence shown here is derived from an EMBL/GenBank/DDBJ whole genome shotgun (WGS) entry which is preliminary data.</text>
</comment>
<dbReference type="InterPro" id="IPR050093">
    <property type="entry name" value="ABC_SmlMolc_Importer"/>
</dbReference>
<evidence type="ECO:0000256" key="4">
    <source>
        <dbReference type="ARBA" id="ARBA00022741"/>
    </source>
</evidence>
<dbReference type="SUPFAM" id="SSF52540">
    <property type="entry name" value="P-loop containing nucleoside triphosphate hydrolases"/>
    <property type="match status" value="1"/>
</dbReference>
<evidence type="ECO:0000256" key="1">
    <source>
        <dbReference type="ARBA" id="ARBA00004417"/>
    </source>
</evidence>
<name>A0A951UBU0_9CYAN</name>
<dbReference type="PROSITE" id="PS50893">
    <property type="entry name" value="ABC_TRANSPORTER_2"/>
    <property type="match status" value="1"/>
</dbReference>
<sequence>MDSFLKQNSTPHQEAKFHLQKLVSLEGVSKIYPSSKGDVYAVRDVTLDVQAGEFFSILGSSGSGKTTTLRLIGGFEIPEYGQVFLGGEDVTLKPPYLRDVHTVFQKYALFPQMNVAQNIACPLSVQGVAKDEIKRRVGELLRMFQIEELSDRIPSQLSGGQQQRVALARALINRPKVLLLDEPLSALDAKIREGVREELRELQRKTNITFIYVTHDQEEALALSDRIAVMHDGKVEQIGTPKEIYSRPKTHFVAQFIGKANFLVGTVLETSNEAIVVDVNGVKLRAISHNSQPTTGETVTLMIRPEQFYIGSHPEAVNQATGKVDSITYIGQLVECRVTTGIGTLTVTQLGGRESYTKDSPLSLYWSINDCVVIPPEAKP</sequence>
<accession>A0A951UBU0</accession>
<keyword evidence="4 8" id="KW-0547">Nucleotide-binding</keyword>
<dbReference type="EMBL" id="JAHHIF010000037">
    <property type="protein sequence ID" value="MBW4547244.1"/>
    <property type="molecule type" value="Genomic_DNA"/>
</dbReference>
<dbReference type="InterPro" id="IPR008995">
    <property type="entry name" value="Mo/tungstate-bd_C_term_dom"/>
</dbReference>
<evidence type="ECO:0000256" key="7">
    <source>
        <dbReference type="ARBA" id="ARBA00023136"/>
    </source>
</evidence>
<evidence type="ECO:0000256" key="3">
    <source>
        <dbReference type="ARBA" id="ARBA00022475"/>
    </source>
</evidence>
<dbReference type="Gene3D" id="3.40.50.300">
    <property type="entry name" value="P-loop containing nucleotide triphosphate hydrolases"/>
    <property type="match status" value="1"/>
</dbReference>
<dbReference type="SUPFAM" id="SSF50331">
    <property type="entry name" value="MOP-like"/>
    <property type="match status" value="1"/>
</dbReference>
<dbReference type="GO" id="GO:0015417">
    <property type="term" value="F:ABC-type polyamine transporter activity"/>
    <property type="evidence" value="ECO:0007669"/>
    <property type="project" value="UniProtKB-EC"/>
</dbReference>
<comment type="similarity">
    <text evidence="8">Belongs to the ABC transporter superfamily. Spermidine/putrescine importer (TC 3.A.1.11.1) family.</text>
</comment>
<keyword evidence="2 8" id="KW-0813">Transport</keyword>
<dbReference type="Gene3D" id="2.40.50.100">
    <property type="match status" value="1"/>
</dbReference>
<keyword evidence="5 8" id="KW-0067">ATP-binding</keyword>
<reference evidence="10" key="2">
    <citation type="journal article" date="2022" name="Microbiol. Resour. Announc.">
        <title>Metagenome Sequencing to Explore Phylogenomics of Terrestrial Cyanobacteria.</title>
        <authorList>
            <person name="Ward R.D."/>
            <person name="Stajich J.E."/>
            <person name="Johansen J.R."/>
            <person name="Huntemann M."/>
            <person name="Clum A."/>
            <person name="Foster B."/>
            <person name="Foster B."/>
            <person name="Roux S."/>
            <person name="Palaniappan K."/>
            <person name="Varghese N."/>
            <person name="Mukherjee S."/>
            <person name="Reddy T.B.K."/>
            <person name="Daum C."/>
            <person name="Copeland A."/>
            <person name="Chen I.A."/>
            <person name="Ivanova N.N."/>
            <person name="Kyrpides N.C."/>
            <person name="Shapiro N."/>
            <person name="Eloe-Fadrosh E.A."/>
            <person name="Pietrasiak N."/>
        </authorList>
    </citation>
    <scope>NUCLEOTIDE SEQUENCE</scope>
    <source>
        <strain evidence="10">CPER-KK1</strain>
    </source>
</reference>
<comment type="subcellular location">
    <subcellularLocation>
        <location evidence="1">Cell inner membrane</location>
        <topology evidence="1">Peripheral membrane protein</topology>
    </subcellularLocation>
</comment>
<dbReference type="PROSITE" id="PS00211">
    <property type="entry name" value="ABC_TRANSPORTER_1"/>
    <property type="match status" value="1"/>
</dbReference>
<comment type="subunit">
    <text evidence="8">The complex is composed of two ATP-binding proteins (PotA), two transmembrane proteins (PotB and PotC) and a solute-binding protein (PotD).</text>
</comment>
<keyword evidence="6 8" id="KW-1278">Translocase</keyword>
<dbReference type="InterPro" id="IPR017871">
    <property type="entry name" value="ABC_transporter-like_CS"/>
</dbReference>
<dbReference type="Proteomes" id="UP000753908">
    <property type="component" value="Unassembled WGS sequence"/>
</dbReference>
<feature type="domain" description="ABC transporter" evidence="9">
    <location>
        <begin position="23"/>
        <end position="257"/>
    </location>
</feature>
<dbReference type="EC" id="7.6.2.11" evidence="8"/>
<evidence type="ECO:0000256" key="2">
    <source>
        <dbReference type="ARBA" id="ARBA00022448"/>
    </source>
</evidence>
<reference evidence="10" key="1">
    <citation type="submission" date="2021-05" db="EMBL/GenBank/DDBJ databases">
        <authorList>
            <person name="Pietrasiak N."/>
            <person name="Ward R."/>
            <person name="Stajich J.E."/>
            <person name="Kurbessoian T."/>
        </authorList>
    </citation>
    <scope>NUCLEOTIDE SEQUENCE</scope>
    <source>
        <strain evidence="10">CPER-KK1</strain>
    </source>
</reference>
<dbReference type="GO" id="GO:0015697">
    <property type="term" value="P:quaternary ammonium group transport"/>
    <property type="evidence" value="ECO:0007669"/>
    <property type="project" value="UniProtKB-ARBA"/>
</dbReference>
<comment type="function">
    <text evidence="8">Part of the ABC transporter complex PotABCD involved in spermidine/putrescine import. Responsible for energy coupling to the transport system.</text>
</comment>
<dbReference type="NCBIfam" id="TIGR01187">
    <property type="entry name" value="potA"/>
    <property type="match status" value="1"/>
</dbReference>
<evidence type="ECO:0000313" key="11">
    <source>
        <dbReference type="Proteomes" id="UP000753908"/>
    </source>
</evidence>
<comment type="catalytic activity">
    <reaction evidence="8">
        <text>ATP + H2O + polyamine-[polyamine-binding protein]Side 1 = ADP + phosphate + polyamineSide 2 + [polyamine-binding protein]Side 1.</text>
        <dbReference type="EC" id="7.6.2.11"/>
    </reaction>
</comment>
<dbReference type="Pfam" id="PF08402">
    <property type="entry name" value="TOBE_2"/>
    <property type="match status" value="1"/>
</dbReference>
<evidence type="ECO:0000259" key="9">
    <source>
        <dbReference type="PROSITE" id="PS50893"/>
    </source>
</evidence>
<dbReference type="FunFam" id="3.40.50.300:FF:000425">
    <property type="entry name" value="Probable ABC transporter, ATP-binding subunit"/>
    <property type="match status" value="1"/>
</dbReference>
<dbReference type="PANTHER" id="PTHR42781">
    <property type="entry name" value="SPERMIDINE/PUTRESCINE IMPORT ATP-BINDING PROTEIN POTA"/>
    <property type="match status" value="1"/>
</dbReference>
<dbReference type="GO" id="GO:0043190">
    <property type="term" value="C:ATP-binding cassette (ABC) transporter complex"/>
    <property type="evidence" value="ECO:0007669"/>
    <property type="project" value="InterPro"/>
</dbReference>
<dbReference type="SMART" id="SM00382">
    <property type="entry name" value="AAA"/>
    <property type="match status" value="1"/>
</dbReference>
<dbReference type="Pfam" id="PF00005">
    <property type="entry name" value="ABC_tran"/>
    <property type="match status" value="1"/>
</dbReference>
<dbReference type="GO" id="GO:0005524">
    <property type="term" value="F:ATP binding"/>
    <property type="evidence" value="ECO:0007669"/>
    <property type="project" value="UniProtKB-KW"/>
</dbReference>
<protein>
    <recommendedName>
        <fullName evidence="8">Spermidine/putrescine import ATP-binding protein PotA</fullName>
        <ecNumber evidence="8">7.6.2.11</ecNumber>
    </recommendedName>
</protein>
<evidence type="ECO:0000256" key="5">
    <source>
        <dbReference type="ARBA" id="ARBA00022840"/>
    </source>
</evidence>
<dbReference type="InterPro" id="IPR005893">
    <property type="entry name" value="PotA-like"/>
</dbReference>
<dbReference type="InterPro" id="IPR013611">
    <property type="entry name" value="Transp-assoc_OB_typ2"/>
</dbReference>
<dbReference type="InterPro" id="IPR003439">
    <property type="entry name" value="ABC_transporter-like_ATP-bd"/>
</dbReference>
<keyword evidence="3 8" id="KW-1003">Cell membrane</keyword>
<dbReference type="PANTHER" id="PTHR42781:SF4">
    <property type="entry name" value="SPERMIDINE_PUTRESCINE IMPORT ATP-BINDING PROTEIN POTA"/>
    <property type="match status" value="1"/>
</dbReference>
<evidence type="ECO:0000313" key="10">
    <source>
        <dbReference type="EMBL" id="MBW4547244.1"/>
    </source>
</evidence>
<organism evidence="10 11">
    <name type="scientific">Symplocastrum torsivum CPER-KK1</name>
    <dbReference type="NCBI Taxonomy" id="450513"/>
    <lineage>
        <taxon>Bacteria</taxon>
        <taxon>Bacillati</taxon>
        <taxon>Cyanobacteriota</taxon>
        <taxon>Cyanophyceae</taxon>
        <taxon>Oscillatoriophycideae</taxon>
        <taxon>Oscillatoriales</taxon>
        <taxon>Microcoleaceae</taxon>
        <taxon>Symplocastrum</taxon>
    </lineage>
</organism>
<evidence type="ECO:0000256" key="8">
    <source>
        <dbReference type="RuleBase" id="RU364083"/>
    </source>
</evidence>
<gene>
    <name evidence="8" type="primary">potA</name>
    <name evidence="10" type="ORF">KME25_22820</name>
</gene>
<dbReference type="AlphaFoldDB" id="A0A951UBU0"/>
<dbReference type="GO" id="GO:0016887">
    <property type="term" value="F:ATP hydrolysis activity"/>
    <property type="evidence" value="ECO:0007669"/>
    <property type="project" value="InterPro"/>
</dbReference>
<dbReference type="InterPro" id="IPR027417">
    <property type="entry name" value="P-loop_NTPase"/>
</dbReference>